<gene>
    <name evidence="8" type="ORF">ACFFJP_12955</name>
</gene>
<dbReference type="InterPro" id="IPR051476">
    <property type="entry name" value="Bac_ResReg_Asp_Phosphatase"/>
</dbReference>
<evidence type="ECO:0000256" key="2">
    <source>
        <dbReference type="ARBA" id="ARBA00022490"/>
    </source>
</evidence>
<comment type="subcellular location">
    <subcellularLocation>
        <location evidence="1">Cytoplasm</location>
    </subcellularLocation>
</comment>
<keyword evidence="9" id="KW-1185">Reference proteome</keyword>
<feature type="transmembrane region" description="Helical" evidence="6">
    <location>
        <begin position="433"/>
        <end position="454"/>
    </location>
</feature>
<evidence type="ECO:0000256" key="3">
    <source>
        <dbReference type="ARBA" id="ARBA00022737"/>
    </source>
</evidence>
<reference evidence="8 9" key="1">
    <citation type="submission" date="2024-09" db="EMBL/GenBank/DDBJ databases">
        <authorList>
            <person name="Sun Q."/>
            <person name="Mori K."/>
        </authorList>
    </citation>
    <scope>NUCLEOTIDE SEQUENCE [LARGE SCALE GENOMIC DNA]</scope>
    <source>
        <strain evidence="8 9">KCTC 23315</strain>
    </source>
</reference>
<accession>A0ABV6BGK0</accession>
<dbReference type="Proteomes" id="UP001589813">
    <property type="component" value="Unassembled WGS sequence"/>
</dbReference>
<sequence>MRLLCFFIAFCWFNTAAAADFQAERKKVEADPDKAINQLSTLAAPSAEQWLLLSHGYMKLHNKDGALSAVDKALDLGLTPSLQIEALQHKALVYGIMFRDSKTAIKVLKQAEKALQSYHENNKPALQTSIYESFAQGYNQRGDITSALKYAELSVAIATEHKLPKAELQSRLIAGRLALQQNNFSMAQQHLSRALELAQQSDDQASLGSIHLRLGMAYDKLELYQLAADHLHQAEQFLQMPDRRTQLVTVLLTQIDVWLSAGDLARAEAVLQKARALLQQLKDPYLTAQLSFSEAQLSLARHQPEAAEQQLLKAAQLFQQLGNRSMQHETSITLTEVALQQQQLEKARAYLPADLQVDTLPVFLQHKYWDVLSRIHANSGQWQAAYQTALSANKARFELQADQQQQRLDQLAKGLKLQQQMASLSAQNTVQQYWLWSLLATVIVSWLGVLFFAIRRSLKPKTANTGQVWVKSWTAFSRQLRKDQLRDPSICLIAVQLQHISEFKLVAGEHLLRQSMRNLLEQLACEKLIDSTVHTDVLWLSVSQPDAAWQQRLWLGLSSIQQQLPGQPAFRIWQGQLTALLGQDWQEQDINGLRELVWYSWQQQQANAGELLHFELSASQQVPCSWQAENVRQDINNALALGLLQLRCQPLAHQPV</sequence>
<keyword evidence="3" id="KW-0677">Repeat</keyword>
<feature type="signal peptide" evidence="7">
    <location>
        <begin position="1"/>
        <end position="18"/>
    </location>
</feature>
<protein>
    <recommendedName>
        <fullName evidence="10">MalT-like TPR region domain-containing protein</fullName>
    </recommendedName>
</protein>
<organism evidence="8 9">
    <name type="scientific">Rheinheimera tilapiae</name>
    <dbReference type="NCBI Taxonomy" id="875043"/>
    <lineage>
        <taxon>Bacteria</taxon>
        <taxon>Pseudomonadati</taxon>
        <taxon>Pseudomonadota</taxon>
        <taxon>Gammaproteobacteria</taxon>
        <taxon>Chromatiales</taxon>
        <taxon>Chromatiaceae</taxon>
        <taxon>Rheinheimera</taxon>
    </lineage>
</organism>
<evidence type="ECO:0000256" key="1">
    <source>
        <dbReference type="ARBA" id="ARBA00004496"/>
    </source>
</evidence>
<keyword evidence="6" id="KW-0472">Membrane</keyword>
<evidence type="ECO:0000313" key="8">
    <source>
        <dbReference type="EMBL" id="MFC0049198.1"/>
    </source>
</evidence>
<evidence type="ECO:0000313" key="9">
    <source>
        <dbReference type="Proteomes" id="UP001589813"/>
    </source>
</evidence>
<keyword evidence="6" id="KW-1133">Transmembrane helix</keyword>
<proteinExistence type="inferred from homology"/>
<dbReference type="EMBL" id="JBHLXP010000003">
    <property type="protein sequence ID" value="MFC0049198.1"/>
    <property type="molecule type" value="Genomic_DNA"/>
</dbReference>
<keyword evidence="6" id="KW-0812">Transmembrane</keyword>
<dbReference type="SUPFAM" id="SSF48452">
    <property type="entry name" value="TPR-like"/>
    <property type="match status" value="2"/>
</dbReference>
<evidence type="ECO:0000256" key="7">
    <source>
        <dbReference type="SAM" id="SignalP"/>
    </source>
</evidence>
<feature type="chain" id="PRO_5047263005" description="MalT-like TPR region domain-containing protein" evidence="7">
    <location>
        <begin position="19"/>
        <end position="656"/>
    </location>
</feature>
<evidence type="ECO:0000256" key="6">
    <source>
        <dbReference type="SAM" id="Phobius"/>
    </source>
</evidence>
<keyword evidence="4" id="KW-0802">TPR repeat</keyword>
<name>A0ABV6BGK0_9GAMM</name>
<evidence type="ECO:0000256" key="4">
    <source>
        <dbReference type="ARBA" id="ARBA00022803"/>
    </source>
</evidence>
<dbReference type="Gene3D" id="1.25.40.10">
    <property type="entry name" value="Tetratricopeptide repeat domain"/>
    <property type="match status" value="2"/>
</dbReference>
<comment type="caution">
    <text evidence="8">The sequence shown here is derived from an EMBL/GenBank/DDBJ whole genome shotgun (WGS) entry which is preliminary data.</text>
</comment>
<evidence type="ECO:0008006" key="10">
    <source>
        <dbReference type="Google" id="ProtNLM"/>
    </source>
</evidence>
<dbReference type="RefSeq" id="WP_377244608.1">
    <property type="nucleotide sequence ID" value="NZ_JBHLXP010000003.1"/>
</dbReference>
<comment type="similarity">
    <text evidence="5">Belongs to the Rap family.</text>
</comment>
<dbReference type="InterPro" id="IPR019734">
    <property type="entry name" value="TPR_rpt"/>
</dbReference>
<dbReference type="PANTHER" id="PTHR46630:SF1">
    <property type="entry name" value="TETRATRICOPEPTIDE REPEAT PROTEIN 29"/>
    <property type="match status" value="1"/>
</dbReference>
<keyword evidence="7" id="KW-0732">Signal</keyword>
<dbReference type="SMART" id="SM00028">
    <property type="entry name" value="TPR"/>
    <property type="match status" value="6"/>
</dbReference>
<evidence type="ECO:0000256" key="5">
    <source>
        <dbReference type="ARBA" id="ARBA00038253"/>
    </source>
</evidence>
<dbReference type="PANTHER" id="PTHR46630">
    <property type="entry name" value="TETRATRICOPEPTIDE REPEAT PROTEIN 29"/>
    <property type="match status" value="1"/>
</dbReference>
<keyword evidence="2" id="KW-0963">Cytoplasm</keyword>
<dbReference type="InterPro" id="IPR011990">
    <property type="entry name" value="TPR-like_helical_dom_sf"/>
</dbReference>